<comment type="similarity">
    <text evidence="1">Belongs to the peptidase S45 family.</text>
</comment>
<dbReference type="Gene3D" id="1.10.439.10">
    <property type="entry name" value="Penicillin Amidohydrolase, domain 1"/>
    <property type="match status" value="1"/>
</dbReference>
<comment type="caution">
    <text evidence="7">The sequence shown here is derived from an EMBL/GenBank/DDBJ whole genome shotgun (WGS) entry which is preliminary data.</text>
</comment>
<feature type="active site" description="Nucleophile" evidence="4">
    <location>
        <position position="309"/>
    </location>
</feature>
<dbReference type="EC" id="3.5.1.11" evidence="7"/>
<keyword evidence="3" id="KW-0865">Zymogen</keyword>
<feature type="binding site" evidence="5">
    <location>
        <position position="387"/>
    </location>
    <ligand>
        <name>Ca(2+)</name>
        <dbReference type="ChEBI" id="CHEBI:29108"/>
    </ligand>
</feature>
<dbReference type="InterPro" id="IPR043147">
    <property type="entry name" value="Penicillin_amidase_A-knob"/>
</dbReference>
<keyword evidence="8" id="KW-1185">Reference proteome</keyword>
<keyword evidence="5" id="KW-0479">Metal-binding</keyword>
<dbReference type="Pfam" id="PF01804">
    <property type="entry name" value="Penicil_amidase"/>
    <property type="match status" value="1"/>
</dbReference>
<dbReference type="InterPro" id="IPR002692">
    <property type="entry name" value="S45"/>
</dbReference>
<feature type="binding site" evidence="5">
    <location>
        <position position="390"/>
    </location>
    <ligand>
        <name>Ca(2+)</name>
        <dbReference type="ChEBI" id="CHEBI:29108"/>
    </ligand>
</feature>
<dbReference type="AlphaFoldDB" id="A0A7Z0EQ83"/>
<dbReference type="InterPro" id="IPR029055">
    <property type="entry name" value="Ntn_hydrolases_N"/>
</dbReference>
<gene>
    <name evidence="7" type="ORF">HNR10_003788</name>
</gene>
<evidence type="ECO:0000313" key="8">
    <source>
        <dbReference type="Proteomes" id="UP000572051"/>
    </source>
</evidence>
<evidence type="ECO:0000256" key="6">
    <source>
        <dbReference type="SAM" id="MobiDB-lite"/>
    </source>
</evidence>
<feature type="region of interest" description="Disordered" evidence="6">
    <location>
        <begin position="207"/>
        <end position="276"/>
    </location>
</feature>
<evidence type="ECO:0000256" key="2">
    <source>
        <dbReference type="ARBA" id="ARBA00022801"/>
    </source>
</evidence>
<dbReference type="PANTHER" id="PTHR34218:SF4">
    <property type="entry name" value="ACYL-HOMOSERINE LACTONE ACYLASE QUIP"/>
    <property type="match status" value="1"/>
</dbReference>
<name>A0A7Z0EQ83_9ACTN</name>
<dbReference type="Gene3D" id="1.10.1400.10">
    <property type="match status" value="1"/>
</dbReference>
<feature type="compositionally biased region" description="Basic and acidic residues" evidence="6">
    <location>
        <begin position="237"/>
        <end position="254"/>
    </location>
</feature>
<dbReference type="SUPFAM" id="SSF56235">
    <property type="entry name" value="N-terminal nucleophile aminohydrolases (Ntn hydrolases)"/>
    <property type="match status" value="1"/>
</dbReference>
<dbReference type="InterPro" id="IPR043146">
    <property type="entry name" value="Penicillin_amidase_N_B-knob"/>
</dbReference>
<feature type="compositionally biased region" description="Low complexity" evidence="6">
    <location>
        <begin position="264"/>
        <end position="276"/>
    </location>
</feature>
<evidence type="ECO:0000256" key="3">
    <source>
        <dbReference type="ARBA" id="ARBA00023145"/>
    </source>
</evidence>
<reference evidence="7 8" key="1">
    <citation type="submission" date="2020-07" db="EMBL/GenBank/DDBJ databases">
        <title>Sequencing the genomes of 1000 actinobacteria strains.</title>
        <authorList>
            <person name="Klenk H.-P."/>
        </authorList>
    </citation>
    <scope>NUCLEOTIDE SEQUENCE [LARGE SCALE GENOMIC DNA]</scope>
    <source>
        <strain evidence="7 8">DSM 44442</strain>
    </source>
</reference>
<dbReference type="InterPro" id="IPR014395">
    <property type="entry name" value="Pen/GL7ACA/AHL_acylase"/>
</dbReference>
<evidence type="ECO:0000256" key="4">
    <source>
        <dbReference type="PIRSR" id="PIRSR001227-1"/>
    </source>
</evidence>
<keyword evidence="2 7" id="KW-0378">Hydrolase</keyword>
<dbReference type="GO" id="GO:0008953">
    <property type="term" value="F:penicillin amidase activity"/>
    <property type="evidence" value="ECO:0007669"/>
    <property type="project" value="UniProtKB-EC"/>
</dbReference>
<organism evidence="7 8">
    <name type="scientific">Nocardiopsis aegyptia</name>
    <dbReference type="NCBI Taxonomy" id="220378"/>
    <lineage>
        <taxon>Bacteria</taxon>
        <taxon>Bacillati</taxon>
        <taxon>Actinomycetota</taxon>
        <taxon>Actinomycetes</taxon>
        <taxon>Streptosporangiales</taxon>
        <taxon>Nocardiopsidaceae</taxon>
        <taxon>Nocardiopsis</taxon>
    </lineage>
</organism>
<feature type="compositionally biased region" description="Acidic residues" evidence="6">
    <location>
        <begin position="227"/>
        <end position="236"/>
    </location>
</feature>
<protein>
    <submittedName>
        <fullName evidence="7">Penicillin amidase</fullName>
        <ecNumber evidence="7">3.5.1.11</ecNumber>
    </submittedName>
</protein>
<dbReference type="EMBL" id="JACCFS010000001">
    <property type="protein sequence ID" value="NYJ35907.1"/>
    <property type="molecule type" value="Genomic_DNA"/>
</dbReference>
<sequence length="869" mass="93615">MALALVGALLGVWTVRRSFPETSGELALPGLESAVTVLRDEHGVAHVYADTTHDLFMAQGFTHAQDRFWEMDFRRHVTAGRTAELFGPDQVATDAYLRTMGWRHVAEQEYELLDPDTQDYLDSYAQGVNAWLDGHDGAEASLEYGLLSALNGGHTIEPWTPADSLAWLKAMAWDLGGNLQQETERAQLVAAGLSEEQVDELYPAYPFDEHEPITDTDELNGVAADGGTEDAEDAGAEDARADERRAPRDRRSPGEPDTDGSPVPDTDAAADAHSAPALPEAALPAVTGVVEGAERLPALLGPTGPDLGSNSWVVSGDHTESGLPLLANDPHLGASMPSTWYQIGLHCTELTEACPFDVSGFSFSGLPGVIIGQNESIAWGFTNLNPDVMDLYVERIDGDGYVVDDEVRPLETREETIAVAGGDDVEITVRSTHHGPLLSDAEAGADLAGIAEEPAVAEEDGEDGEGGEYAVALSWTALEPGTTADSIFTLNRARDWSDFRTAASLFGVPAQNLVYADNEGNIGYQAPGLVPVRGEGDGRYPAPGWDPAYDWQEYIPFDELPSVYNPESGVIVTANQSGVDADYPYRLTDDWDYGYRAQRIHDRLDEAIADGPVTSETMSDIQLDSFHASAEVVTPHLLDAEVDGTAGRAQDLLRDWDLRTDPDSAGAAFYQATWRHLLPLLFDELDPVVMNGSSRGMYVVGELLADPDSAWWDGEEADGRDAVLSAAMTAAADELTELLGDDPADWRWGDLHTLTATHESFGTSGIGPVEWLFNRGPVESSGGSSIVNATGWDPHEGYGITAVPSMRMVVDLADRDASTWIHLTGNSGHAFHPNYDDQLPLWSEGGTLPFVVSEEAVRDAATDELTLTP</sequence>
<dbReference type="InterPro" id="IPR023343">
    <property type="entry name" value="Penicillin_amidase_dom1"/>
</dbReference>
<dbReference type="CDD" id="cd03747">
    <property type="entry name" value="Ntn_PGA_like"/>
    <property type="match status" value="1"/>
</dbReference>
<dbReference type="GO" id="GO:0017000">
    <property type="term" value="P:antibiotic biosynthetic process"/>
    <property type="evidence" value="ECO:0007669"/>
    <property type="project" value="InterPro"/>
</dbReference>
<dbReference type="Gene3D" id="3.60.20.10">
    <property type="entry name" value="Glutamine Phosphoribosylpyrophosphate, subunit 1, domain 1"/>
    <property type="match status" value="1"/>
</dbReference>
<dbReference type="PIRSF" id="PIRSF001227">
    <property type="entry name" value="Pen_acylase"/>
    <property type="match status" value="1"/>
</dbReference>
<evidence type="ECO:0000256" key="5">
    <source>
        <dbReference type="PIRSR" id="PIRSR001227-2"/>
    </source>
</evidence>
<proteinExistence type="inferred from homology"/>
<accession>A0A7Z0EQ83</accession>
<dbReference type="Proteomes" id="UP000572051">
    <property type="component" value="Unassembled WGS sequence"/>
</dbReference>
<dbReference type="PANTHER" id="PTHR34218">
    <property type="entry name" value="PEPTIDASE S45 PENICILLIN AMIDASE"/>
    <property type="match status" value="1"/>
</dbReference>
<comment type="cofactor">
    <cofactor evidence="5">
        <name>Ca(2+)</name>
        <dbReference type="ChEBI" id="CHEBI:29108"/>
    </cofactor>
    <text evidence="5">Binds 1 Ca(2+) ion per dimer.</text>
</comment>
<dbReference type="GO" id="GO:0046872">
    <property type="term" value="F:metal ion binding"/>
    <property type="evidence" value="ECO:0007669"/>
    <property type="project" value="UniProtKB-KW"/>
</dbReference>
<dbReference type="Gene3D" id="2.30.120.10">
    <property type="match status" value="1"/>
</dbReference>
<feature type="binding site" evidence="5">
    <location>
        <position position="182"/>
    </location>
    <ligand>
        <name>Ca(2+)</name>
        <dbReference type="ChEBI" id="CHEBI:29108"/>
    </ligand>
</feature>
<evidence type="ECO:0000313" key="7">
    <source>
        <dbReference type="EMBL" id="NYJ35907.1"/>
    </source>
</evidence>
<keyword evidence="5" id="KW-0106">Calcium</keyword>
<evidence type="ECO:0000256" key="1">
    <source>
        <dbReference type="ARBA" id="ARBA00006586"/>
    </source>
</evidence>